<dbReference type="Proteomes" id="UP001597185">
    <property type="component" value="Unassembled WGS sequence"/>
</dbReference>
<sequence>MIASRPPDDPGVREFAATIESVDGREIVLDETYFYPESSEQPADRDPDTTLVVDAVTDMFSGGGGGAPTFAQAGGLDAEPNDVVTWPRER</sequence>
<name>A0ABD6C3H0_9EURY</name>
<feature type="region of interest" description="Disordered" evidence="1">
    <location>
        <begin position="63"/>
        <end position="90"/>
    </location>
</feature>
<keyword evidence="3" id="KW-1185">Reference proteome</keyword>
<gene>
    <name evidence="2" type="ORF">ACFR9T_10225</name>
</gene>
<evidence type="ECO:0008006" key="4">
    <source>
        <dbReference type="Google" id="ProtNLM"/>
    </source>
</evidence>
<evidence type="ECO:0000256" key="1">
    <source>
        <dbReference type="SAM" id="MobiDB-lite"/>
    </source>
</evidence>
<dbReference type="AlphaFoldDB" id="A0ABD6C3H0"/>
<dbReference type="RefSeq" id="WP_256418394.1">
    <property type="nucleotide sequence ID" value="NZ_JANHDL010000005.1"/>
</dbReference>
<evidence type="ECO:0000313" key="3">
    <source>
        <dbReference type="Proteomes" id="UP001597185"/>
    </source>
</evidence>
<dbReference type="EMBL" id="JBHUDB010000006">
    <property type="protein sequence ID" value="MFD1570958.1"/>
    <property type="molecule type" value="Genomic_DNA"/>
</dbReference>
<reference evidence="2 3" key="1">
    <citation type="journal article" date="2019" name="Int. J. Syst. Evol. Microbiol.">
        <title>The Global Catalogue of Microorganisms (GCM) 10K type strain sequencing project: providing services to taxonomists for standard genome sequencing and annotation.</title>
        <authorList>
            <consortium name="The Broad Institute Genomics Platform"/>
            <consortium name="The Broad Institute Genome Sequencing Center for Infectious Disease"/>
            <person name="Wu L."/>
            <person name="Ma J."/>
        </authorList>
    </citation>
    <scope>NUCLEOTIDE SEQUENCE [LARGE SCALE GENOMIC DNA]</scope>
    <source>
        <strain evidence="2 3">CGMCC 1.12689</strain>
    </source>
</reference>
<comment type="caution">
    <text evidence="2">The sequence shown here is derived from an EMBL/GenBank/DDBJ whole genome shotgun (WGS) entry which is preliminary data.</text>
</comment>
<proteinExistence type="predicted"/>
<protein>
    <recommendedName>
        <fullName evidence="4">Alanyl-tRNA synthetase class IIc N-terminal domain-containing protein</fullName>
    </recommendedName>
</protein>
<dbReference type="Gene3D" id="2.40.30.130">
    <property type="match status" value="1"/>
</dbReference>
<organism evidence="2 3">
    <name type="scientific">Halorubrum laminariae</name>
    <dbReference type="NCBI Taxonomy" id="1433523"/>
    <lineage>
        <taxon>Archaea</taxon>
        <taxon>Methanobacteriati</taxon>
        <taxon>Methanobacteriota</taxon>
        <taxon>Stenosarchaea group</taxon>
        <taxon>Halobacteria</taxon>
        <taxon>Halobacteriales</taxon>
        <taxon>Haloferacaceae</taxon>
        <taxon>Halorubrum</taxon>
    </lineage>
</organism>
<evidence type="ECO:0000313" key="2">
    <source>
        <dbReference type="EMBL" id="MFD1570958.1"/>
    </source>
</evidence>
<accession>A0ABD6C3H0</accession>